<evidence type="ECO:0000313" key="10">
    <source>
        <dbReference type="Proteomes" id="UP000824159"/>
    </source>
</evidence>
<reference evidence="9" key="2">
    <citation type="journal article" date="2021" name="PeerJ">
        <title>Extensive microbial diversity within the chicken gut microbiome revealed by metagenomics and culture.</title>
        <authorList>
            <person name="Gilroy R."/>
            <person name="Ravi A."/>
            <person name="Getino M."/>
            <person name="Pursley I."/>
            <person name="Horton D.L."/>
            <person name="Alikhan N.F."/>
            <person name="Baker D."/>
            <person name="Gharbi K."/>
            <person name="Hall N."/>
            <person name="Watson M."/>
            <person name="Adriaenssens E.M."/>
            <person name="Foster-Nyarko E."/>
            <person name="Jarju S."/>
            <person name="Secka A."/>
            <person name="Antonio M."/>
            <person name="Oren A."/>
            <person name="Chaudhuri R.R."/>
            <person name="La Ragione R."/>
            <person name="Hildebrand F."/>
            <person name="Pallen M.J."/>
        </authorList>
    </citation>
    <scope>NUCLEOTIDE SEQUENCE</scope>
    <source>
        <strain evidence="9">CHK176-22527</strain>
    </source>
</reference>
<evidence type="ECO:0000256" key="4">
    <source>
        <dbReference type="ARBA" id="ARBA00023125"/>
    </source>
</evidence>
<gene>
    <name evidence="9" type="ORF">IAD12_04235</name>
</gene>
<comment type="caution">
    <text evidence="9">The sequence shown here is derived from an EMBL/GenBank/DDBJ whole genome shotgun (WGS) entry which is preliminary data.</text>
</comment>
<dbReference type="InterPro" id="IPR002104">
    <property type="entry name" value="Integrase_catalytic"/>
</dbReference>
<evidence type="ECO:0000259" key="7">
    <source>
        <dbReference type="PROSITE" id="PS51898"/>
    </source>
</evidence>
<dbReference type="PROSITE" id="PS51900">
    <property type="entry name" value="CB"/>
    <property type="match status" value="1"/>
</dbReference>
<dbReference type="Proteomes" id="UP000824159">
    <property type="component" value="Unassembled WGS sequence"/>
</dbReference>
<dbReference type="InterPro" id="IPR013762">
    <property type="entry name" value="Integrase-like_cat_sf"/>
</dbReference>
<dbReference type="InterPro" id="IPR004107">
    <property type="entry name" value="Integrase_SAM-like_N"/>
</dbReference>
<dbReference type="EMBL" id="DVLX01000047">
    <property type="protein sequence ID" value="HIT99445.1"/>
    <property type="molecule type" value="Genomic_DNA"/>
</dbReference>
<organism evidence="9 10">
    <name type="scientific">Candidatus Allocopromorpha excrementavium</name>
    <dbReference type="NCBI Taxonomy" id="2840741"/>
    <lineage>
        <taxon>Bacteria</taxon>
        <taxon>Bacillati</taxon>
        <taxon>Bacillota</taxon>
        <taxon>Clostridia</taxon>
        <taxon>Eubacteriales</taxon>
        <taxon>Eubacteriaceae</taxon>
        <taxon>Eubacteriaceae incertae sedis</taxon>
        <taxon>Candidatus Allocopromorpha</taxon>
    </lineage>
</organism>
<dbReference type="GO" id="GO:0015074">
    <property type="term" value="P:DNA integration"/>
    <property type="evidence" value="ECO:0007669"/>
    <property type="project" value="UniProtKB-KW"/>
</dbReference>
<dbReference type="InterPro" id="IPR044068">
    <property type="entry name" value="CB"/>
</dbReference>
<sequence length="408" mass="47545">MVSGQLEIKKNYYYAVLNYKDGNGNRKRKWLSTGIPARKGNKRKAQAELAKLQAAFMTEFETDDYIDDQNVGDDMFPEMLYSDYLEKWLEITRVKIKVTTYSSYRNMAKANIIPYFSKKKIRLKDLKAQHIQAYYTKRLQEVKPNTVIHEHAVIFQSLKYAEKIELVPKNVAVQVDRPKKNDYQPVFLDAEELEKIFKAARGTRLELPIMIAAFYGLRRSEVIGLKWSAIDFDKNTITINHTVTTANPDGKYEEVAQDSAKTKSSLRTLPLVGNFKRYFQELKESQELNRQICGNSYNYDYKEYVFVDELGERMKPRYITDRFPKFLEKHGFKHMPFHDLRHCSASLLLANGVQMKQIQEWLGHSDFSTTANIYAHLDYSSKISSAEAMTNILELPDDSCFESKWKNC</sequence>
<evidence type="ECO:0000256" key="2">
    <source>
        <dbReference type="ARBA" id="ARBA00008857"/>
    </source>
</evidence>
<name>A0A9D1HC10_9FIRM</name>
<comment type="similarity">
    <text evidence="2">Belongs to the 'phage' integrase family.</text>
</comment>
<evidence type="ECO:0000256" key="3">
    <source>
        <dbReference type="ARBA" id="ARBA00022908"/>
    </source>
</evidence>
<dbReference type="PANTHER" id="PTHR30349:SF91">
    <property type="entry name" value="INTA PROTEIN"/>
    <property type="match status" value="1"/>
</dbReference>
<dbReference type="CDD" id="cd01189">
    <property type="entry name" value="INT_ICEBs1_C_like"/>
    <property type="match status" value="1"/>
</dbReference>
<evidence type="ECO:0000313" key="9">
    <source>
        <dbReference type="EMBL" id="HIT99445.1"/>
    </source>
</evidence>
<keyword evidence="3" id="KW-0229">DNA integration</keyword>
<dbReference type="InterPro" id="IPR010998">
    <property type="entry name" value="Integrase_recombinase_N"/>
</dbReference>
<dbReference type="InterPro" id="IPR011010">
    <property type="entry name" value="DNA_brk_join_enz"/>
</dbReference>
<feature type="domain" description="Tyr recombinase" evidence="7">
    <location>
        <begin position="183"/>
        <end position="387"/>
    </location>
</feature>
<dbReference type="Gene3D" id="1.10.443.10">
    <property type="entry name" value="Intergrase catalytic core"/>
    <property type="match status" value="1"/>
</dbReference>
<feature type="domain" description="Core-binding (CB)" evidence="8">
    <location>
        <begin position="79"/>
        <end position="162"/>
    </location>
</feature>
<dbReference type="PROSITE" id="PS51898">
    <property type="entry name" value="TYR_RECOMBINASE"/>
    <property type="match status" value="1"/>
</dbReference>
<dbReference type="Pfam" id="PF00589">
    <property type="entry name" value="Phage_integrase"/>
    <property type="match status" value="1"/>
</dbReference>
<accession>A0A9D1HC10</accession>
<dbReference type="Pfam" id="PF14659">
    <property type="entry name" value="Phage_int_SAM_3"/>
    <property type="match status" value="1"/>
</dbReference>
<keyword evidence="5" id="KW-0233">DNA recombination</keyword>
<comment type="function">
    <text evidence="1">Site-specific tyrosine recombinase, which acts by catalyzing the cutting and rejoining of the recombining DNA molecules.</text>
</comment>
<dbReference type="InterPro" id="IPR050090">
    <property type="entry name" value="Tyrosine_recombinase_XerCD"/>
</dbReference>
<evidence type="ECO:0000259" key="8">
    <source>
        <dbReference type="PROSITE" id="PS51900"/>
    </source>
</evidence>
<evidence type="ECO:0000256" key="6">
    <source>
        <dbReference type="PROSITE-ProRule" id="PRU01248"/>
    </source>
</evidence>
<dbReference type="PANTHER" id="PTHR30349">
    <property type="entry name" value="PHAGE INTEGRASE-RELATED"/>
    <property type="match status" value="1"/>
</dbReference>
<dbReference type="Gene3D" id="1.10.150.130">
    <property type="match status" value="1"/>
</dbReference>
<dbReference type="GO" id="GO:0006310">
    <property type="term" value="P:DNA recombination"/>
    <property type="evidence" value="ECO:0007669"/>
    <property type="project" value="UniProtKB-KW"/>
</dbReference>
<protein>
    <submittedName>
        <fullName evidence="9">Site-specific integrase</fullName>
    </submittedName>
</protein>
<keyword evidence="4 6" id="KW-0238">DNA-binding</keyword>
<evidence type="ECO:0000256" key="5">
    <source>
        <dbReference type="ARBA" id="ARBA00023172"/>
    </source>
</evidence>
<dbReference type="AlphaFoldDB" id="A0A9D1HC10"/>
<evidence type="ECO:0000256" key="1">
    <source>
        <dbReference type="ARBA" id="ARBA00003283"/>
    </source>
</evidence>
<dbReference type="GO" id="GO:0003677">
    <property type="term" value="F:DNA binding"/>
    <property type="evidence" value="ECO:0007669"/>
    <property type="project" value="UniProtKB-UniRule"/>
</dbReference>
<proteinExistence type="inferred from homology"/>
<dbReference type="SUPFAM" id="SSF56349">
    <property type="entry name" value="DNA breaking-rejoining enzymes"/>
    <property type="match status" value="1"/>
</dbReference>
<reference evidence="9" key="1">
    <citation type="submission" date="2020-10" db="EMBL/GenBank/DDBJ databases">
        <authorList>
            <person name="Gilroy R."/>
        </authorList>
    </citation>
    <scope>NUCLEOTIDE SEQUENCE</scope>
    <source>
        <strain evidence="9">CHK176-22527</strain>
    </source>
</reference>